<keyword evidence="5 8" id="KW-0238">DNA-binding</keyword>
<comment type="function">
    <text evidence="9">Transcription factor that binds specifically to a 5'-AA[AG]G-3' consensus core sequence.</text>
</comment>
<feature type="domain" description="Dof-type" evidence="11">
    <location>
        <begin position="31"/>
        <end position="85"/>
    </location>
</feature>
<reference evidence="13" key="1">
    <citation type="submission" date="2025-08" db="UniProtKB">
        <authorList>
            <consortium name="RefSeq"/>
        </authorList>
    </citation>
    <scope>IDENTIFICATION</scope>
    <source>
        <tissue evidence="13">Fruit stalk</tissue>
    </source>
</reference>
<dbReference type="PROSITE" id="PS01361">
    <property type="entry name" value="ZF_DOF_1"/>
    <property type="match status" value="1"/>
</dbReference>
<evidence type="ECO:0000256" key="1">
    <source>
        <dbReference type="ARBA" id="ARBA00022723"/>
    </source>
</evidence>
<dbReference type="InterPro" id="IPR045174">
    <property type="entry name" value="Dof"/>
</dbReference>
<dbReference type="PROSITE" id="PS50884">
    <property type="entry name" value="ZF_DOF_2"/>
    <property type="match status" value="1"/>
</dbReference>
<feature type="region of interest" description="Disordered" evidence="10">
    <location>
        <begin position="77"/>
        <end position="96"/>
    </location>
</feature>
<proteinExistence type="predicted"/>
<dbReference type="GeneID" id="111301962"/>
<evidence type="ECO:0000313" key="12">
    <source>
        <dbReference type="Proteomes" id="UP000515121"/>
    </source>
</evidence>
<evidence type="ECO:0000256" key="3">
    <source>
        <dbReference type="ARBA" id="ARBA00022833"/>
    </source>
</evidence>
<accession>A0A6P5ZM88</accession>
<dbReference type="GO" id="GO:0003677">
    <property type="term" value="F:DNA binding"/>
    <property type="evidence" value="ECO:0007669"/>
    <property type="project" value="UniProtKB-UniRule"/>
</dbReference>
<sequence length="308" mass="34524">MFAVSDQMLQYAPRPILPIDRNWKSNVELAPNCPRCASANTKFCYYNNYSFSQPRYFCKGCRRYWTKGGSLRNVPVGGGCRKSRRRKSSGVEKSGSHLSINYSKNLSSFGNNQEEMIGVSSSSDGDLRNQPGPASGSDIDLAVVFAKFLKQSTSFDQPDQIVTQELPNEANEGIDVWSSLEQDNNSQNDSSMECQKPLVHSIPDSYMLQEISQVKQQLEENNSIHQGLLETDHMNAFGLQNLLAGEMVQDALWPDDAPTSPIFEWQPMAQLQQFESFSLDDELKISANLMAENWSSFDLLGFGLFSKP</sequence>
<dbReference type="Proteomes" id="UP000515121">
    <property type="component" value="Unplaced"/>
</dbReference>
<evidence type="ECO:0000256" key="6">
    <source>
        <dbReference type="ARBA" id="ARBA00023163"/>
    </source>
</evidence>
<name>A0A6P5ZM88_DURZI</name>
<evidence type="ECO:0000256" key="10">
    <source>
        <dbReference type="SAM" id="MobiDB-lite"/>
    </source>
</evidence>
<evidence type="ECO:0000256" key="2">
    <source>
        <dbReference type="ARBA" id="ARBA00022771"/>
    </source>
</evidence>
<dbReference type="PANTHER" id="PTHR31992:SF316">
    <property type="entry name" value="DOF ZINC FINGER PROTEIN DOF1.2"/>
    <property type="match status" value="1"/>
</dbReference>
<dbReference type="InterPro" id="IPR003851">
    <property type="entry name" value="Znf_Dof"/>
</dbReference>
<dbReference type="GO" id="GO:0008270">
    <property type="term" value="F:zinc ion binding"/>
    <property type="evidence" value="ECO:0007669"/>
    <property type="project" value="UniProtKB-KW"/>
</dbReference>
<keyword evidence="2 8" id="KW-0863">Zinc-finger</keyword>
<dbReference type="Pfam" id="PF02701">
    <property type="entry name" value="Zn_ribbon_Dof"/>
    <property type="match status" value="1"/>
</dbReference>
<dbReference type="KEGG" id="dzi:111301962"/>
<keyword evidence="3 9" id="KW-0862">Zinc</keyword>
<evidence type="ECO:0000256" key="7">
    <source>
        <dbReference type="ARBA" id="ARBA00023242"/>
    </source>
</evidence>
<evidence type="ECO:0000256" key="4">
    <source>
        <dbReference type="ARBA" id="ARBA00023015"/>
    </source>
</evidence>
<dbReference type="PANTHER" id="PTHR31992">
    <property type="entry name" value="DOF ZINC FINGER PROTEIN DOF1.4-RELATED"/>
    <property type="match status" value="1"/>
</dbReference>
<protein>
    <recommendedName>
        <fullName evidence="9">Dof zinc finger protein</fullName>
    </recommendedName>
</protein>
<evidence type="ECO:0000256" key="5">
    <source>
        <dbReference type="ARBA" id="ARBA00023125"/>
    </source>
</evidence>
<dbReference type="OrthoDB" id="1927254at2759"/>
<evidence type="ECO:0000256" key="8">
    <source>
        <dbReference type="PROSITE-ProRule" id="PRU00071"/>
    </source>
</evidence>
<evidence type="ECO:0000256" key="9">
    <source>
        <dbReference type="RuleBase" id="RU369094"/>
    </source>
</evidence>
<keyword evidence="4 9" id="KW-0805">Transcription regulation</keyword>
<dbReference type="AlphaFoldDB" id="A0A6P5ZM88"/>
<keyword evidence="12" id="KW-1185">Reference proteome</keyword>
<dbReference type="GO" id="GO:0003700">
    <property type="term" value="F:DNA-binding transcription factor activity"/>
    <property type="evidence" value="ECO:0007669"/>
    <property type="project" value="UniProtKB-UniRule"/>
</dbReference>
<dbReference type="RefSeq" id="XP_022753662.1">
    <property type="nucleotide sequence ID" value="XM_022897927.1"/>
</dbReference>
<comment type="subcellular location">
    <subcellularLocation>
        <location evidence="8 9">Nucleus</location>
    </subcellularLocation>
</comment>
<evidence type="ECO:0000259" key="11">
    <source>
        <dbReference type="PROSITE" id="PS50884"/>
    </source>
</evidence>
<keyword evidence="6 9" id="KW-0804">Transcription</keyword>
<gene>
    <name evidence="13" type="primary">LOC111301962</name>
</gene>
<keyword evidence="7 8" id="KW-0539">Nucleus</keyword>
<keyword evidence="1 9" id="KW-0479">Metal-binding</keyword>
<organism evidence="12 13">
    <name type="scientific">Durio zibethinus</name>
    <name type="common">Durian</name>
    <dbReference type="NCBI Taxonomy" id="66656"/>
    <lineage>
        <taxon>Eukaryota</taxon>
        <taxon>Viridiplantae</taxon>
        <taxon>Streptophyta</taxon>
        <taxon>Embryophyta</taxon>
        <taxon>Tracheophyta</taxon>
        <taxon>Spermatophyta</taxon>
        <taxon>Magnoliopsida</taxon>
        <taxon>eudicotyledons</taxon>
        <taxon>Gunneridae</taxon>
        <taxon>Pentapetalae</taxon>
        <taxon>rosids</taxon>
        <taxon>malvids</taxon>
        <taxon>Malvales</taxon>
        <taxon>Malvaceae</taxon>
        <taxon>Helicteroideae</taxon>
        <taxon>Durio</taxon>
    </lineage>
</organism>
<evidence type="ECO:0000313" key="13">
    <source>
        <dbReference type="RefSeq" id="XP_022753662.1"/>
    </source>
</evidence>
<dbReference type="GO" id="GO:0005634">
    <property type="term" value="C:nucleus"/>
    <property type="evidence" value="ECO:0007669"/>
    <property type="project" value="UniProtKB-SubCell"/>
</dbReference>